<proteinExistence type="predicted"/>
<evidence type="ECO:0000256" key="3">
    <source>
        <dbReference type="ARBA" id="ARBA00022833"/>
    </source>
</evidence>
<keyword evidence="2 4" id="KW-0863">Zinc-finger</keyword>
<sequence>PPKGQFLNGIWNCRTGDCNPRQPAIHFQTKKEGQNKGRWFYSCQRAQSDKSRCKFFLWDDDAKPREERALLNNSRTEPAYTNPNTPSKPYNAPQAAPPPYTPTAAPEQSRKRNRPVSDEDDEFDCTQGEDAAWTNELDLVMAASETRRKCARTEAFTTPARRKLPWAKDDNQPTHGLQTPQTERRAPPTDPFPTRFAAPGGSFLTPSKFNEEHNEDSHQTLTPASSPFDTPTPSRFKDVGPTGKEDVVREVFSLLHNSNVGLSNQTQTELKNILSKYTRRSEGFRKGHELVRLSVKTKEAQIKELEYRIAILESGQEEEHA</sequence>
<keyword evidence="8" id="KW-1185">Reference proteome</keyword>
<feature type="region of interest" description="Disordered" evidence="5">
    <location>
        <begin position="150"/>
        <end position="241"/>
    </location>
</feature>
<evidence type="ECO:0000313" key="7">
    <source>
        <dbReference type="EMBL" id="KAF2705133.1"/>
    </source>
</evidence>
<feature type="non-terminal residue" evidence="7">
    <location>
        <position position="1"/>
    </location>
</feature>
<evidence type="ECO:0000259" key="6">
    <source>
        <dbReference type="PROSITE" id="PS51999"/>
    </source>
</evidence>
<dbReference type="OrthoDB" id="430051at2759"/>
<dbReference type="PROSITE" id="PS51999">
    <property type="entry name" value="ZF_GRF"/>
    <property type="match status" value="1"/>
</dbReference>
<dbReference type="Proteomes" id="UP000799428">
    <property type="component" value="Unassembled WGS sequence"/>
</dbReference>
<gene>
    <name evidence="7" type="ORF">K504DRAFT_352139</name>
</gene>
<evidence type="ECO:0000256" key="1">
    <source>
        <dbReference type="ARBA" id="ARBA00022723"/>
    </source>
</evidence>
<keyword evidence="1" id="KW-0479">Metal-binding</keyword>
<evidence type="ECO:0000313" key="8">
    <source>
        <dbReference type="Proteomes" id="UP000799428"/>
    </source>
</evidence>
<reference evidence="7" key="1">
    <citation type="journal article" date="2020" name="Stud. Mycol.">
        <title>101 Dothideomycetes genomes: a test case for predicting lifestyles and emergence of pathogens.</title>
        <authorList>
            <person name="Haridas S."/>
            <person name="Albert R."/>
            <person name="Binder M."/>
            <person name="Bloem J."/>
            <person name="Labutti K."/>
            <person name="Salamov A."/>
            <person name="Andreopoulos B."/>
            <person name="Baker S."/>
            <person name="Barry K."/>
            <person name="Bills G."/>
            <person name="Bluhm B."/>
            <person name="Cannon C."/>
            <person name="Castanera R."/>
            <person name="Culley D."/>
            <person name="Daum C."/>
            <person name="Ezra D."/>
            <person name="Gonzalez J."/>
            <person name="Henrissat B."/>
            <person name="Kuo A."/>
            <person name="Liang C."/>
            <person name="Lipzen A."/>
            <person name="Lutzoni F."/>
            <person name="Magnuson J."/>
            <person name="Mondo S."/>
            <person name="Nolan M."/>
            <person name="Ohm R."/>
            <person name="Pangilinan J."/>
            <person name="Park H.-J."/>
            <person name="Ramirez L."/>
            <person name="Alfaro M."/>
            <person name="Sun H."/>
            <person name="Tritt A."/>
            <person name="Yoshinaga Y."/>
            <person name="Zwiers L.-H."/>
            <person name="Turgeon B."/>
            <person name="Goodwin S."/>
            <person name="Spatafora J."/>
            <person name="Crous P."/>
            <person name="Grigoriev I."/>
        </authorList>
    </citation>
    <scope>NUCLEOTIDE SEQUENCE</scope>
    <source>
        <strain evidence="7">CBS 279.74</strain>
    </source>
</reference>
<dbReference type="InterPro" id="IPR010666">
    <property type="entry name" value="Znf_GRF"/>
</dbReference>
<dbReference type="EMBL" id="MU005780">
    <property type="protein sequence ID" value="KAF2705133.1"/>
    <property type="molecule type" value="Genomic_DNA"/>
</dbReference>
<accession>A0A6G1JXS1</accession>
<evidence type="ECO:0000256" key="4">
    <source>
        <dbReference type="PROSITE-ProRule" id="PRU01343"/>
    </source>
</evidence>
<dbReference type="AlphaFoldDB" id="A0A6G1JXS1"/>
<name>A0A6G1JXS1_9PLEO</name>
<dbReference type="Pfam" id="PF06839">
    <property type="entry name" value="Zn_ribbon_GRF"/>
    <property type="match status" value="1"/>
</dbReference>
<feature type="compositionally biased region" description="Polar residues" evidence="5">
    <location>
        <begin position="71"/>
        <end position="88"/>
    </location>
</feature>
<dbReference type="GO" id="GO:0008270">
    <property type="term" value="F:zinc ion binding"/>
    <property type="evidence" value="ECO:0007669"/>
    <property type="project" value="UniProtKB-KW"/>
</dbReference>
<feature type="region of interest" description="Disordered" evidence="5">
    <location>
        <begin position="65"/>
        <end position="134"/>
    </location>
</feature>
<evidence type="ECO:0000256" key="5">
    <source>
        <dbReference type="SAM" id="MobiDB-lite"/>
    </source>
</evidence>
<keyword evidence="3" id="KW-0862">Zinc</keyword>
<protein>
    <recommendedName>
        <fullName evidence="6">GRF-type domain-containing protein</fullName>
    </recommendedName>
</protein>
<feature type="domain" description="GRF-type" evidence="6">
    <location>
        <begin position="18"/>
        <end position="62"/>
    </location>
</feature>
<feature type="compositionally biased region" description="Basic and acidic residues" evidence="5">
    <location>
        <begin position="209"/>
        <end position="218"/>
    </location>
</feature>
<organism evidence="7 8">
    <name type="scientific">Pleomassaria siparia CBS 279.74</name>
    <dbReference type="NCBI Taxonomy" id="1314801"/>
    <lineage>
        <taxon>Eukaryota</taxon>
        <taxon>Fungi</taxon>
        <taxon>Dikarya</taxon>
        <taxon>Ascomycota</taxon>
        <taxon>Pezizomycotina</taxon>
        <taxon>Dothideomycetes</taxon>
        <taxon>Pleosporomycetidae</taxon>
        <taxon>Pleosporales</taxon>
        <taxon>Pleomassariaceae</taxon>
        <taxon>Pleomassaria</taxon>
    </lineage>
</organism>
<evidence type="ECO:0000256" key="2">
    <source>
        <dbReference type="ARBA" id="ARBA00022771"/>
    </source>
</evidence>
<feature type="compositionally biased region" description="Polar residues" evidence="5">
    <location>
        <begin position="219"/>
        <end position="233"/>
    </location>
</feature>
<feature type="non-terminal residue" evidence="7">
    <location>
        <position position="321"/>
    </location>
</feature>